<feature type="domain" description="C2H2-type" evidence="3">
    <location>
        <begin position="134"/>
        <end position="161"/>
    </location>
</feature>
<dbReference type="SUPFAM" id="SSF57667">
    <property type="entry name" value="beta-beta-alpha zinc fingers"/>
    <property type="match status" value="1"/>
</dbReference>
<dbReference type="Gene3D" id="3.30.160.60">
    <property type="entry name" value="Classic Zinc Finger"/>
    <property type="match status" value="1"/>
</dbReference>
<keyword evidence="2" id="KW-0812">Transmembrane</keyword>
<dbReference type="PANTHER" id="PTHR46353">
    <property type="entry name" value="ZINC FINGER PROTEIN 5"/>
    <property type="match status" value="1"/>
</dbReference>
<dbReference type="Proteomes" id="UP000091857">
    <property type="component" value="Chromosome 1"/>
</dbReference>
<dbReference type="PROSITE" id="PS00028">
    <property type="entry name" value="ZINC_FINGER_C2H2_1"/>
    <property type="match status" value="1"/>
</dbReference>
<keyword evidence="1" id="KW-0862">Zinc</keyword>
<name>A0A2C9WL73_MANES</name>
<dbReference type="GO" id="GO:0010090">
    <property type="term" value="P:trichome morphogenesis"/>
    <property type="evidence" value="ECO:0007669"/>
    <property type="project" value="InterPro"/>
</dbReference>
<evidence type="ECO:0000259" key="3">
    <source>
        <dbReference type="PROSITE" id="PS50157"/>
    </source>
</evidence>
<sequence length="278" mass="30974">MLLVAFSSILIILEIFTTNYISFPPFSLFPFCLIFLNQNLPLLLEPFTLYKALTNRSLLKLTAGFHLSIIGLIIAPISFSVMADIDHYYAKPNAITNSTNLKLFGFNILQNNVPVDSSNSLSGSSESENEGRKYECQYCFREFSNSQALGGHQNAHKKERQLLKRAQIHATRNLASSYVPTSMFSTFTPHPPHLLPPAMVPMAVQHHSPSWFYTSHLSRPLLYGPERCLEDDSRASDEGSGLHDRTSSAVAFARSGFAGEDDRAHQDKGLGLNLHLSL</sequence>
<keyword evidence="2" id="KW-1133">Transmembrane helix</keyword>
<dbReference type="OrthoDB" id="772256at2759"/>
<comment type="caution">
    <text evidence="4">The sequence shown here is derived from an EMBL/GenBank/DDBJ whole genome shotgun (WGS) entry which is preliminary data.</text>
</comment>
<evidence type="ECO:0000256" key="2">
    <source>
        <dbReference type="SAM" id="Phobius"/>
    </source>
</evidence>
<feature type="transmembrane region" description="Helical" evidence="2">
    <location>
        <begin position="61"/>
        <end position="83"/>
    </location>
</feature>
<keyword evidence="2" id="KW-0472">Membrane</keyword>
<organism evidence="4 5">
    <name type="scientific">Manihot esculenta</name>
    <name type="common">Cassava</name>
    <name type="synonym">Jatropha manihot</name>
    <dbReference type="NCBI Taxonomy" id="3983"/>
    <lineage>
        <taxon>Eukaryota</taxon>
        <taxon>Viridiplantae</taxon>
        <taxon>Streptophyta</taxon>
        <taxon>Embryophyta</taxon>
        <taxon>Tracheophyta</taxon>
        <taxon>Spermatophyta</taxon>
        <taxon>Magnoliopsida</taxon>
        <taxon>eudicotyledons</taxon>
        <taxon>Gunneridae</taxon>
        <taxon>Pentapetalae</taxon>
        <taxon>rosids</taxon>
        <taxon>fabids</taxon>
        <taxon>Malpighiales</taxon>
        <taxon>Euphorbiaceae</taxon>
        <taxon>Crotonoideae</taxon>
        <taxon>Manihoteae</taxon>
        <taxon>Manihot</taxon>
    </lineage>
</organism>
<protein>
    <recommendedName>
        <fullName evidence="3">C2H2-type domain-containing protein</fullName>
    </recommendedName>
</protein>
<keyword evidence="1" id="KW-0479">Metal-binding</keyword>
<dbReference type="Gramene" id="Manes.01G111600.1.v8.1">
    <property type="protein sequence ID" value="Manes.01G111600.1.v8.1.CDS.1"/>
    <property type="gene ID" value="Manes.01G111600.v8.1"/>
</dbReference>
<keyword evidence="1" id="KW-0863">Zinc-finger</keyword>
<evidence type="ECO:0000256" key="1">
    <source>
        <dbReference type="PROSITE-ProRule" id="PRU00042"/>
    </source>
</evidence>
<dbReference type="InterPro" id="IPR013087">
    <property type="entry name" value="Znf_C2H2_type"/>
</dbReference>
<dbReference type="GO" id="GO:0010026">
    <property type="term" value="P:trichome differentiation"/>
    <property type="evidence" value="ECO:0000318"/>
    <property type="project" value="GO_Central"/>
</dbReference>
<dbReference type="STRING" id="3983.A0A2C9WL73"/>
<dbReference type="GO" id="GO:0008270">
    <property type="term" value="F:zinc ion binding"/>
    <property type="evidence" value="ECO:0007669"/>
    <property type="project" value="UniProtKB-KW"/>
</dbReference>
<evidence type="ECO:0000313" key="4">
    <source>
        <dbReference type="EMBL" id="OAY60427.1"/>
    </source>
</evidence>
<dbReference type="InterPro" id="IPR044299">
    <property type="entry name" value="GIS3/ZFP5/ZFP6"/>
</dbReference>
<dbReference type="GO" id="GO:0009740">
    <property type="term" value="P:gibberellic acid mediated signaling pathway"/>
    <property type="evidence" value="ECO:0000318"/>
    <property type="project" value="GO_Central"/>
</dbReference>
<dbReference type="PROSITE" id="PS50157">
    <property type="entry name" value="ZINC_FINGER_C2H2_2"/>
    <property type="match status" value="1"/>
</dbReference>
<dbReference type="GO" id="GO:0005634">
    <property type="term" value="C:nucleus"/>
    <property type="evidence" value="ECO:0000318"/>
    <property type="project" value="GO_Central"/>
</dbReference>
<dbReference type="EMBL" id="CM004387">
    <property type="protein sequence ID" value="OAY60427.1"/>
    <property type="molecule type" value="Genomic_DNA"/>
</dbReference>
<keyword evidence="5" id="KW-1185">Reference proteome</keyword>
<evidence type="ECO:0000313" key="5">
    <source>
        <dbReference type="Proteomes" id="UP000091857"/>
    </source>
</evidence>
<dbReference type="GO" id="GO:0003700">
    <property type="term" value="F:DNA-binding transcription factor activity"/>
    <property type="evidence" value="ECO:0000318"/>
    <property type="project" value="GO_Central"/>
</dbReference>
<dbReference type="GO" id="GO:0000976">
    <property type="term" value="F:transcription cis-regulatory region binding"/>
    <property type="evidence" value="ECO:0000318"/>
    <property type="project" value="GO_Central"/>
</dbReference>
<reference evidence="5" key="1">
    <citation type="journal article" date="2016" name="Nat. Biotechnol.">
        <title>Sequencing wild and cultivated cassava and related species reveals extensive interspecific hybridization and genetic diversity.</title>
        <authorList>
            <person name="Bredeson J.V."/>
            <person name="Lyons J.B."/>
            <person name="Prochnik S.E."/>
            <person name="Wu G.A."/>
            <person name="Ha C.M."/>
            <person name="Edsinger-Gonzales E."/>
            <person name="Grimwood J."/>
            <person name="Schmutz J."/>
            <person name="Rabbi I.Y."/>
            <person name="Egesi C."/>
            <person name="Nauluvula P."/>
            <person name="Lebot V."/>
            <person name="Ndunguru J."/>
            <person name="Mkamilo G."/>
            <person name="Bart R.S."/>
            <person name="Setter T.L."/>
            <person name="Gleadow R.M."/>
            <person name="Kulakow P."/>
            <person name="Ferguson M.E."/>
            <person name="Rounsley S."/>
            <person name="Rokhsar D.S."/>
        </authorList>
    </citation>
    <scope>NUCLEOTIDE SEQUENCE [LARGE SCALE GENOMIC DNA]</scope>
    <source>
        <strain evidence="5">cv. AM560-2</strain>
    </source>
</reference>
<proteinExistence type="predicted"/>
<accession>A0A2C9WL73</accession>
<dbReference type="GO" id="GO:0009736">
    <property type="term" value="P:cytokinin-activated signaling pathway"/>
    <property type="evidence" value="ECO:0000318"/>
    <property type="project" value="GO_Central"/>
</dbReference>
<dbReference type="AlphaFoldDB" id="A0A2C9WL73"/>
<dbReference type="PANTHER" id="PTHR46353:SF13">
    <property type="entry name" value="ZINC FINGER PROTEIN 6"/>
    <property type="match status" value="1"/>
</dbReference>
<gene>
    <name evidence="4" type="ORF">MANES_01G111600v8</name>
</gene>
<dbReference type="InterPro" id="IPR036236">
    <property type="entry name" value="Znf_C2H2_sf"/>
</dbReference>